<comment type="caution">
    <text evidence="1">The sequence shown here is derived from an EMBL/GenBank/DDBJ whole genome shotgun (WGS) entry which is preliminary data.</text>
</comment>
<dbReference type="PROSITE" id="PS51257">
    <property type="entry name" value="PROKAR_LIPOPROTEIN"/>
    <property type="match status" value="1"/>
</dbReference>
<name>A0AAV5B0M7_9FLAO</name>
<evidence type="ECO:0000313" key="4">
    <source>
        <dbReference type="Proteomes" id="UP001208692"/>
    </source>
</evidence>
<accession>A0AAV5B0M7</accession>
<dbReference type="InterPro" id="IPR038765">
    <property type="entry name" value="Papain-like_cys_pep_sf"/>
</dbReference>
<evidence type="ECO:0000313" key="2">
    <source>
        <dbReference type="EMBL" id="GJM54162.1"/>
    </source>
</evidence>
<dbReference type="AlphaFoldDB" id="A0AAV5B0M7"/>
<reference evidence="1 4" key="1">
    <citation type="submission" date="2021-11" db="EMBL/GenBank/DDBJ databases">
        <title>Draft genome sequence of Capnocytophaga sp. strain KC07075 isolated from cat oral cavity.</title>
        <authorList>
            <person name="Suzuki M."/>
            <person name="Imaoka K."/>
            <person name="Kimura M."/>
            <person name="Morikawa S."/>
            <person name="Maeda K."/>
        </authorList>
    </citation>
    <scope>NUCLEOTIDE SEQUENCE</scope>
    <source>
        <strain evidence="1">KC07075</strain>
        <strain evidence="2 4">KC07079</strain>
    </source>
</reference>
<evidence type="ECO:0008006" key="5">
    <source>
        <dbReference type="Google" id="ProtNLM"/>
    </source>
</evidence>
<dbReference type="EMBL" id="BQKB01000063">
    <property type="protein sequence ID" value="GJM54162.1"/>
    <property type="molecule type" value="Genomic_DNA"/>
</dbReference>
<dbReference type="Proteomes" id="UP001207736">
    <property type="component" value="Unassembled WGS sequence"/>
</dbReference>
<keyword evidence="4" id="KW-1185">Reference proteome</keyword>
<protein>
    <recommendedName>
        <fullName evidence="5">Transglutaminase domain-containing protein</fullName>
    </recommendedName>
</protein>
<evidence type="ECO:0000313" key="1">
    <source>
        <dbReference type="EMBL" id="GJM51531.1"/>
    </source>
</evidence>
<gene>
    <name evidence="1" type="ORF">RCZ15_25040</name>
    <name evidence="2" type="ORF">RCZ16_24780</name>
</gene>
<dbReference type="EMBL" id="BQKA01000060">
    <property type="protein sequence ID" value="GJM51531.1"/>
    <property type="molecule type" value="Genomic_DNA"/>
</dbReference>
<dbReference type="Proteomes" id="UP001208692">
    <property type="component" value="Unassembled WGS sequence"/>
</dbReference>
<dbReference type="SUPFAM" id="SSF54001">
    <property type="entry name" value="Cysteine proteinases"/>
    <property type="match status" value="1"/>
</dbReference>
<sequence length="488" mass="58248">MDILNKMKHFLLFLTILFFASCSEKNKKLSFALQQAGNNRIELEKVLNHYKNDSLKYKATVFLIENMPNYKYANSKEVDSIKALMSQIFEQWDLTEQERQKGLNWQKHIDYEIKNDIKEIKAELLIENIDYAFKVWEEKPWNKHLSFEDFCELILPYRIAEEPLTYWRKKYYEKYNPILDSLYKGTDVVEACNILSDYIKKEKFFFINDFVIPRQGADFHFSNRIGICRDACDIAIYIMRSVGIPVTSDIYAISPEYHSGHQWNVVRDTTNRYLPFLFEEYRANRDNMLIDKLKKGKVYRMTYQENKSEQKLNYPSSPLNNPFLKDVTNEYFGNNKVELPFENNLDSDDIFLGIFTSYDWFPVGKGKIENRKLIFENIEPFVIYQPLTYKNNELKPITYPFMYQKDGVRIFSPKNEKQEVVLKRKYPLRKTNSGRYKNWLLLTEIKGSNNSQFSNSDLLHKMENLPSENVIEININSQKSYQYFQYQD</sequence>
<dbReference type="PANTHER" id="PTHR35532:SF5">
    <property type="entry name" value="CARBOHYDRATE-BINDING DOMAIN-CONTAINING PROTEIN"/>
    <property type="match status" value="1"/>
</dbReference>
<proteinExistence type="predicted"/>
<evidence type="ECO:0000313" key="3">
    <source>
        <dbReference type="Proteomes" id="UP001207736"/>
    </source>
</evidence>
<dbReference type="PANTHER" id="PTHR35532">
    <property type="entry name" value="SIMILAR TO POLYHYDROXYALKANOATE DEPOLYMERASE"/>
    <property type="match status" value="1"/>
</dbReference>
<organism evidence="1 3">
    <name type="scientific">Capnocytophaga catalasegens</name>
    <dbReference type="NCBI Taxonomy" id="1004260"/>
    <lineage>
        <taxon>Bacteria</taxon>
        <taxon>Pseudomonadati</taxon>
        <taxon>Bacteroidota</taxon>
        <taxon>Flavobacteriia</taxon>
        <taxon>Flavobacteriales</taxon>
        <taxon>Flavobacteriaceae</taxon>
        <taxon>Capnocytophaga</taxon>
    </lineage>
</organism>